<dbReference type="InterPro" id="IPR004846">
    <property type="entry name" value="T2SS/T3SS_dom"/>
</dbReference>
<name>A0ABU5ECY3_9PROT</name>
<feature type="domain" description="Type II/III secretion system secretin-like" evidence="2">
    <location>
        <begin position="221"/>
        <end position="380"/>
    </location>
</feature>
<evidence type="ECO:0000256" key="1">
    <source>
        <dbReference type="RuleBase" id="RU004003"/>
    </source>
</evidence>
<dbReference type="Pfam" id="PF00263">
    <property type="entry name" value="Secretin"/>
    <property type="match status" value="1"/>
</dbReference>
<dbReference type="RefSeq" id="WP_379990463.1">
    <property type="nucleotide sequence ID" value="NZ_JBHSMB010000006.1"/>
</dbReference>
<reference evidence="4 5" key="1">
    <citation type="journal article" date="2016" name="Antonie Van Leeuwenhoek">
        <title>Dongia soli sp. nov., isolated from soil from Dokdo, Korea.</title>
        <authorList>
            <person name="Kim D.U."/>
            <person name="Lee H."/>
            <person name="Kim H."/>
            <person name="Kim S.G."/>
            <person name="Ka J.O."/>
        </authorList>
    </citation>
    <scope>NUCLEOTIDE SEQUENCE [LARGE SCALE GENOMIC DNA]</scope>
    <source>
        <strain evidence="4 5">D78</strain>
    </source>
</reference>
<dbReference type="Proteomes" id="UP001279642">
    <property type="component" value="Unassembled WGS sequence"/>
</dbReference>
<dbReference type="PANTHER" id="PTHR30332:SF17">
    <property type="entry name" value="TYPE IV PILIATION SYSTEM PROTEIN DR_0774-RELATED"/>
    <property type="match status" value="1"/>
</dbReference>
<dbReference type="InterPro" id="IPR032789">
    <property type="entry name" value="T2SS-T3SS_pil_N"/>
</dbReference>
<evidence type="ECO:0000313" key="5">
    <source>
        <dbReference type="Proteomes" id="UP001279642"/>
    </source>
</evidence>
<gene>
    <name evidence="4" type="ORF">SMD27_10590</name>
</gene>
<organism evidence="4 5">
    <name type="scientific">Dongia soli</name>
    <dbReference type="NCBI Taxonomy" id="600628"/>
    <lineage>
        <taxon>Bacteria</taxon>
        <taxon>Pseudomonadati</taxon>
        <taxon>Pseudomonadota</taxon>
        <taxon>Alphaproteobacteria</taxon>
        <taxon>Rhodospirillales</taxon>
        <taxon>Dongiaceae</taxon>
        <taxon>Dongia</taxon>
    </lineage>
</organism>
<protein>
    <submittedName>
        <fullName evidence="4">Type II and III secretion system protein family protein</fullName>
    </submittedName>
</protein>
<dbReference type="InterPro" id="IPR050810">
    <property type="entry name" value="Bact_Secretion_Sys_Channel"/>
</dbReference>
<dbReference type="PANTHER" id="PTHR30332">
    <property type="entry name" value="PROBABLE GENERAL SECRETION PATHWAY PROTEIN D"/>
    <property type="match status" value="1"/>
</dbReference>
<evidence type="ECO:0000259" key="3">
    <source>
        <dbReference type="Pfam" id="PF13629"/>
    </source>
</evidence>
<proteinExistence type="inferred from homology"/>
<dbReference type="InterPro" id="IPR001775">
    <property type="entry name" value="GspD/PilQ"/>
</dbReference>
<dbReference type="EMBL" id="JAXCLW010000002">
    <property type="protein sequence ID" value="MDY0883293.1"/>
    <property type="molecule type" value="Genomic_DNA"/>
</dbReference>
<dbReference type="Pfam" id="PF13629">
    <property type="entry name" value="T2SS-T3SS_pil_N"/>
    <property type="match status" value="1"/>
</dbReference>
<comment type="similarity">
    <text evidence="1">Belongs to the bacterial secretin family.</text>
</comment>
<comment type="caution">
    <text evidence="4">The sequence shown here is derived from an EMBL/GenBank/DDBJ whole genome shotgun (WGS) entry which is preliminary data.</text>
</comment>
<accession>A0ABU5ECY3</accession>
<evidence type="ECO:0000313" key="4">
    <source>
        <dbReference type="EMBL" id="MDY0883293.1"/>
    </source>
</evidence>
<evidence type="ECO:0000259" key="2">
    <source>
        <dbReference type="Pfam" id="PF00263"/>
    </source>
</evidence>
<sequence length="440" mass="46443">MPVAPTPAPLSGIAAAPADRLVLPLNKTKGLALGDAVRDIIIGNPDIADIVVRSPKQVYLIGKAIGDTNAFFVDAHGELIHKVDIVVQPDAETVQNNIDTLLPGEHIQAKGMSDSIVLSGSASSDRAAAQARNIARRFVAKDENVVNMIRVTSEQQVLLRVRVAEAQKTVLKELGIDNLLSPTTLGPLTIDAATSALGLGPNIAGTLGISSGNFDSTVRLLEQHGFIRTLAEPNLLAVSGETASMLAGGEYPIPAPQDVDTITIQYKPFGVSLAFLPVVLDSGRISLKISTEVSSLSQANAVSIPTFSGDIQVQGFTTRRANSTVELPSGGSLMIAGLMQNDIISSLNGIPGLMDIPILGTLFSSTSFQRNETELVILVSVVLAKPTDPRQLALPTDGFAPATDLDRYFMGNLQNIYVKRPNPDPNAPQTLQGPIGYIVK</sequence>
<feature type="domain" description="Pilus formation protein N-terminal" evidence="3">
    <location>
        <begin position="18"/>
        <end position="87"/>
    </location>
</feature>
<keyword evidence="5" id="KW-1185">Reference proteome</keyword>
<dbReference type="PRINTS" id="PR00811">
    <property type="entry name" value="BCTERIALGSPD"/>
</dbReference>